<dbReference type="Proteomes" id="UP000886523">
    <property type="component" value="Unassembled WGS sequence"/>
</dbReference>
<accession>A0A9P6DKB8</accession>
<proteinExistence type="predicted"/>
<name>A0A9P6DKB8_9AGAM</name>
<comment type="caution">
    <text evidence="1">The sequence shown here is derived from an EMBL/GenBank/DDBJ whole genome shotgun (WGS) entry which is preliminary data.</text>
</comment>
<dbReference type="EMBL" id="MU129125">
    <property type="protein sequence ID" value="KAF9506061.1"/>
    <property type="molecule type" value="Genomic_DNA"/>
</dbReference>
<gene>
    <name evidence="1" type="ORF">BS47DRAFT_1399815</name>
</gene>
<evidence type="ECO:0000313" key="2">
    <source>
        <dbReference type="Proteomes" id="UP000886523"/>
    </source>
</evidence>
<dbReference type="AlphaFoldDB" id="A0A9P6DKB8"/>
<reference evidence="1" key="1">
    <citation type="journal article" date="2020" name="Nat. Commun.">
        <title>Large-scale genome sequencing of mycorrhizal fungi provides insights into the early evolution of symbiotic traits.</title>
        <authorList>
            <person name="Miyauchi S."/>
            <person name="Kiss E."/>
            <person name="Kuo A."/>
            <person name="Drula E."/>
            <person name="Kohler A."/>
            <person name="Sanchez-Garcia M."/>
            <person name="Morin E."/>
            <person name="Andreopoulos B."/>
            <person name="Barry K.W."/>
            <person name="Bonito G."/>
            <person name="Buee M."/>
            <person name="Carver A."/>
            <person name="Chen C."/>
            <person name="Cichocki N."/>
            <person name="Clum A."/>
            <person name="Culley D."/>
            <person name="Crous P.W."/>
            <person name="Fauchery L."/>
            <person name="Girlanda M."/>
            <person name="Hayes R.D."/>
            <person name="Keri Z."/>
            <person name="LaButti K."/>
            <person name="Lipzen A."/>
            <person name="Lombard V."/>
            <person name="Magnuson J."/>
            <person name="Maillard F."/>
            <person name="Murat C."/>
            <person name="Nolan M."/>
            <person name="Ohm R.A."/>
            <person name="Pangilinan J."/>
            <person name="Pereira M.F."/>
            <person name="Perotto S."/>
            <person name="Peter M."/>
            <person name="Pfister S."/>
            <person name="Riley R."/>
            <person name="Sitrit Y."/>
            <person name="Stielow J.B."/>
            <person name="Szollosi G."/>
            <person name="Zifcakova L."/>
            <person name="Stursova M."/>
            <person name="Spatafora J.W."/>
            <person name="Tedersoo L."/>
            <person name="Vaario L.M."/>
            <person name="Yamada A."/>
            <person name="Yan M."/>
            <person name="Wang P."/>
            <person name="Xu J."/>
            <person name="Bruns T."/>
            <person name="Baldrian P."/>
            <person name="Vilgalys R."/>
            <person name="Dunand C."/>
            <person name="Henrissat B."/>
            <person name="Grigoriev I.V."/>
            <person name="Hibbett D."/>
            <person name="Nagy L.G."/>
            <person name="Martin F.M."/>
        </authorList>
    </citation>
    <scope>NUCLEOTIDE SEQUENCE</scope>
    <source>
        <strain evidence="1">UP504</strain>
    </source>
</reference>
<organism evidence="1 2">
    <name type="scientific">Hydnum rufescens UP504</name>
    <dbReference type="NCBI Taxonomy" id="1448309"/>
    <lineage>
        <taxon>Eukaryota</taxon>
        <taxon>Fungi</taxon>
        <taxon>Dikarya</taxon>
        <taxon>Basidiomycota</taxon>
        <taxon>Agaricomycotina</taxon>
        <taxon>Agaricomycetes</taxon>
        <taxon>Cantharellales</taxon>
        <taxon>Hydnaceae</taxon>
        <taxon>Hydnum</taxon>
    </lineage>
</organism>
<evidence type="ECO:0000313" key="1">
    <source>
        <dbReference type="EMBL" id="KAF9506061.1"/>
    </source>
</evidence>
<protein>
    <submittedName>
        <fullName evidence="1">Uncharacterized protein</fullName>
    </submittedName>
</protein>
<keyword evidence="2" id="KW-1185">Reference proteome</keyword>
<sequence>MVEIQHIAPHVPGDEVPTFLHKLILVPPPIANIPLASNKHHHSPTPLDGPSKWLKFDCVLIEGMDVDEQHIDQQHVNGLPDDKSAMDIDDPQDNPFKSLPLMSPKSSMSLRILRKSILHQHPQVLYVITVISQIGIWTIVHSV</sequence>